<dbReference type="InParanoid" id="A0A3Q7EWV3"/>
<proteinExistence type="predicted"/>
<evidence type="ECO:0000313" key="2">
    <source>
        <dbReference type="Proteomes" id="UP000004994"/>
    </source>
</evidence>
<reference evidence="1" key="2">
    <citation type="submission" date="2019-01" db="UniProtKB">
        <authorList>
            <consortium name="EnsemblPlants"/>
        </authorList>
    </citation>
    <scope>IDENTIFICATION</scope>
    <source>
        <strain evidence="1">cv. Heinz 1706</strain>
    </source>
</reference>
<dbReference type="AlphaFoldDB" id="A0A3Q7EWV3"/>
<accession>A0A3Q7EWV3</accession>
<protein>
    <submittedName>
        <fullName evidence="1">Uncharacterized protein</fullName>
    </submittedName>
</protein>
<dbReference type="Proteomes" id="UP000004994">
    <property type="component" value="Chromosome 2"/>
</dbReference>
<name>A0A3Q7EWV3_SOLLC</name>
<dbReference type="PANTHER" id="PTHR33187:SF11">
    <property type="entry name" value="AMINOTRANSFERASE-LIKE PLANT MOBILE DOMAIN-CONTAINING PROTEIN"/>
    <property type="match status" value="1"/>
</dbReference>
<dbReference type="Gramene" id="Solyc02g005605.1.1">
    <property type="protein sequence ID" value="Solyc02g005605.1.1"/>
    <property type="gene ID" value="Solyc02g005605.1"/>
</dbReference>
<sequence>MVEQSRAWHAIIAFRQHTQSNEVGHGKIALPLDRIYSQTTPLIEHTIGQPRTWRAIIILGKHKPSNDVGHGLPTSPLDCTHCQTTSGVECHSSTHGKTTLGVACHQPPWIAHEDGRCWAWHSIIPFGKHTRSDDVGHDIPSPLDCTHVSTTSGVECQSRP</sequence>
<dbReference type="PANTHER" id="PTHR33187">
    <property type="entry name" value="WU:FI09B08"/>
    <property type="match status" value="1"/>
</dbReference>
<dbReference type="EnsemblPlants" id="Solyc02g005605.1.1">
    <property type="protein sequence ID" value="Solyc02g005605.1.1"/>
    <property type="gene ID" value="Solyc02g005605.1"/>
</dbReference>
<evidence type="ECO:0000313" key="1">
    <source>
        <dbReference type="EnsemblPlants" id="Solyc02g005605.1.1"/>
    </source>
</evidence>
<organism evidence="1">
    <name type="scientific">Solanum lycopersicum</name>
    <name type="common">Tomato</name>
    <name type="synonym">Lycopersicon esculentum</name>
    <dbReference type="NCBI Taxonomy" id="4081"/>
    <lineage>
        <taxon>Eukaryota</taxon>
        <taxon>Viridiplantae</taxon>
        <taxon>Streptophyta</taxon>
        <taxon>Embryophyta</taxon>
        <taxon>Tracheophyta</taxon>
        <taxon>Spermatophyta</taxon>
        <taxon>Magnoliopsida</taxon>
        <taxon>eudicotyledons</taxon>
        <taxon>Gunneridae</taxon>
        <taxon>Pentapetalae</taxon>
        <taxon>asterids</taxon>
        <taxon>lamiids</taxon>
        <taxon>Solanales</taxon>
        <taxon>Solanaceae</taxon>
        <taxon>Solanoideae</taxon>
        <taxon>Solaneae</taxon>
        <taxon>Solanum</taxon>
        <taxon>Solanum subgen. Lycopersicon</taxon>
    </lineage>
</organism>
<keyword evidence="2" id="KW-1185">Reference proteome</keyword>
<reference evidence="1" key="1">
    <citation type="journal article" date="2012" name="Nature">
        <title>The tomato genome sequence provides insights into fleshy fruit evolution.</title>
        <authorList>
            <consortium name="Tomato Genome Consortium"/>
        </authorList>
    </citation>
    <scope>NUCLEOTIDE SEQUENCE [LARGE SCALE GENOMIC DNA]</scope>
    <source>
        <strain evidence="1">cv. Heinz 1706</strain>
    </source>
</reference>